<feature type="transmembrane region" description="Helical" evidence="9">
    <location>
        <begin position="596"/>
        <end position="616"/>
    </location>
</feature>
<evidence type="ECO:0000256" key="2">
    <source>
        <dbReference type="ARBA" id="ARBA00009904"/>
    </source>
</evidence>
<feature type="coiled-coil region" evidence="8">
    <location>
        <begin position="116"/>
        <end position="150"/>
    </location>
</feature>
<gene>
    <name evidence="10" type="ORF">GCWU000182_000246</name>
</gene>
<evidence type="ECO:0000256" key="7">
    <source>
        <dbReference type="ARBA" id="ARBA00023136"/>
    </source>
</evidence>
<dbReference type="HOGENOM" id="CLU_025558_1_0_9"/>
<protein>
    <submittedName>
        <fullName evidence="10">V-type sodium ATPase, I subunit</fullName>
    </submittedName>
</protein>
<comment type="caution">
    <text evidence="10">The sequence shown here is derived from an EMBL/GenBank/DDBJ whole genome shotgun (WGS) entry which is preliminary data.</text>
</comment>
<keyword evidence="4 9" id="KW-0812">Transmembrane</keyword>
<keyword evidence="3" id="KW-0813">Transport</keyword>
<feature type="coiled-coil region" evidence="8">
    <location>
        <begin position="249"/>
        <end position="276"/>
    </location>
</feature>
<keyword evidence="11" id="KW-1185">Reference proteome</keyword>
<dbReference type="OrthoDB" id="9803814at2"/>
<dbReference type="EMBL" id="ACIN03000001">
    <property type="protein sequence ID" value="ESK66556.1"/>
    <property type="molecule type" value="Genomic_DNA"/>
</dbReference>
<dbReference type="STRING" id="592010.GCWU000182_000246"/>
<evidence type="ECO:0000256" key="8">
    <source>
        <dbReference type="SAM" id="Coils"/>
    </source>
</evidence>
<dbReference type="GO" id="GO:0046961">
    <property type="term" value="F:proton-transporting ATPase activity, rotational mechanism"/>
    <property type="evidence" value="ECO:0007669"/>
    <property type="project" value="InterPro"/>
</dbReference>
<dbReference type="GeneID" id="84816411"/>
<comment type="subcellular location">
    <subcellularLocation>
        <location evidence="1">Membrane</location>
        <topology evidence="1">Multi-pass membrane protein</topology>
    </subcellularLocation>
</comment>
<feature type="transmembrane region" description="Helical" evidence="9">
    <location>
        <begin position="569"/>
        <end position="590"/>
    </location>
</feature>
<evidence type="ECO:0000256" key="1">
    <source>
        <dbReference type="ARBA" id="ARBA00004141"/>
    </source>
</evidence>
<evidence type="ECO:0000256" key="5">
    <source>
        <dbReference type="ARBA" id="ARBA00022989"/>
    </source>
</evidence>
<dbReference type="PANTHER" id="PTHR11629:SF63">
    <property type="entry name" value="V-TYPE PROTON ATPASE SUBUNIT A"/>
    <property type="match status" value="1"/>
</dbReference>
<dbReference type="eggNOG" id="COG1269">
    <property type="taxonomic scope" value="Bacteria"/>
</dbReference>
<organism evidence="10 11">
    <name type="scientific">Abiotrophia defectiva ATCC 49176</name>
    <dbReference type="NCBI Taxonomy" id="592010"/>
    <lineage>
        <taxon>Bacteria</taxon>
        <taxon>Bacillati</taxon>
        <taxon>Bacillota</taxon>
        <taxon>Bacilli</taxon>
        <taxon>Lactobacillales</taxon>
        <taxon>Aerococcaceae</taxon>
        <taxon>Abiotrophia</taxon>
    </lineage>
</organism>
<dbReference type="GO" id="GO:0033179">
    <property type="term" value="C:proton-transporting V-type ATPase, V0 domain"/>
    <property type="evidence" value="ECO:0007669"/>
    <property type="project" value="InterPro"/>
</dbReference>
<dbReference type="Proteomes" id="UP000019050">
    <property type="component" value="Unassembled WGS sequence"/>
</dbReference>
<dbReference type="AlphaFoldDB" id="W1Q5T6"/>
<keyword evidence="5 9" id="KW-1133">Transmembrane helix</keyword>
<feature type="transmembrane region" description="Helical" evidence="9">
    <location>
        <begin position="378"/>
        <end position="407"/>
    </location>
</feature>
<keyword evidence="6" id="KW-0406">Ion transport</keyword>
<dbReference type="GO" id="GO:0007035">
    <property type="term" value="P:vacuolar acidification"/>
    <property type="evidence" value="ECO:0007669"/>
    <property type="project" value="TreeGrafter"/>
</dbReference>
<dbReference type="Pfam" id="PF01496">
    <property type="entry name" value="V_ATPase_I"/>
    <property type="match status" value="1"/>
</dbReference>
<sequence>MAVSPMQKITLVTSKALLPELLTVLQEDGQVHLNNLKVLDDWQDLEANERGTSKREDEAEAVNLLPQLQKRQEKVQKALTLYQQHLPKKGLVASLTEGLPELTFQELEAQGRQFNEQLAVNRASQLNKRLKDLEKEAQTLQADLALLTQWQKLDVLPQGGQDHQVVNVAIGTVPADSIDRYYKALAALPDLVVKRVFSNPQEVGVVVFSQKLSSQADFLDSLAPASFQALEYPFERLPQEQLPLTSERLKTVQETIQAIRQELTQSQETVDQLKVQLDYLANHSLREAASQNAGLTEHLAAVEGWTETRATAHLQETLKQAFKGLVVMKVADAKDEELDQVPIKLRNHPLVAPFESVTRMYALPKYNEVDPTPFLAPFYWTFFGMMVADLGYGLLVMLATAIGLWLIKGRERLRTTCKFYFSLGLSTAIWGAIYGSAFGFNLPFKLIDTNTDVTTILLISVGLGFLQIMTGLFLNTYQKAKRRDFHEAYANGLAWIFILLGLVAMILGPMIPGAAWLGTVGQILAIVNAIGIVLSSVIKAKSLGGLGSGLYNLYGISGYIGDFVSYTRLMALGLSGGSIGAAFNTIVAFLPVWARFSIGLLLFVLLHGLNIFLSMLSGYVHGARLMFVEFFGKFYEGGGQPFQPLAPVNQNVQTKVKSEE</sequence>
<evidence type="ECO:0000313" key="10">
    <source>
        <dbReference type="EMBL" id="ESK66556.1"/>
    </source>
</evidence>
<feature type="transmembrane region" description="Helical" evidence="9">
    <location>
        <begin position="514"/>
        <end position="538"/>
    </location>
</feature>
<dbReference type="GO" id="GO:0051117">
    <property type="term" value="F:ATPase binding"/>
    <property type="evidence" value="ECO:0007669"/>
    <property type="project" value="TreeGrafter"/>
</dbReference>
<name>W1Q5T6_ABIDE</name>
<evidence type="ECO:0000256" key="4">
    <source>
        <dbReference type="ARBA" id="ARBA00022692"/>
    </source>
</evidence>
<reference evidence="10" key="1">
    <citation type="submission" date="2013-06" db="EMBL/GenBank/DDBJ databases">
        <authorList>
            <person name="Weinstock G."/>
            <person name="Sodergren E."/>
            <person name="Clifton S."/>
            <person name="Fulton L."/>
            <person name="Fulton B."/>
            <person name="Courtney L."/>
            <person name="Fronick C."/>
            <person name="Harrison M."/>
            <person name="Strong C."/>
            <person name="Farmer C."/>
            <person name="Delahaunty K."/>
            <person name="Markovic C."/>
            <person name="Hall O."/>
            <person name="Minx P."/>
            <person name="Tomlinson C."/>
            <person name="Mitreva M."/>
            <person name="Nelson J."/>
            <person name="Hou S."/>
            <person name="Wollam A."/>
            <person name="Pepin K.H."/>
            <person name="Johnson M."/>
            <person name="Bhonagiri V."/>
            <person name="Nash W.E."/>
            <person name="Warren W."/>
            <person name="Chinwalla A."/>
            <person name="Mardis E.R."/>
            <person name="Wilson R.K."/>
        </authorList>
    </citation>
    <scope>NUCLEOTIDE SEQUENCE [LARGE SCALE GENOMIC DNA]</scope>
    <source>
        <strain evidence="10">ATCC 49176</strain>
    </source>
</reference>
<evidence type="ECO:0000313" key="11">
    <source>
        <dbReference type="Proteomes" id="UP000019050"/>
    </source>
</evidence>
<accession>W1Q5T6</accession>
<proteinExistence type="inferred from homology"/>
<evidence type="ECO:0000256" key="6">
    <source>
        <dbReference type="ARBA" id="ARBA00023065"/>
    </source>
</evidence>
<feature type="transmembrane region" description="Helical" evidence="9">
    <location>
        <begin position="419"/>
        <end position="444"/>
    </location>
</feature>
<keyword evidence="7 9" id="KW-0472">Membrane</keyword>
<evidence type="ECO:0000256" key="3">
    <source>
        <dbReference type="ARBA" id="ARBA00022448"/>
    </source>
</evidence>
<evidence type="ECO:0000256" key="9">
    <source>
        <dbReference type="SAM" id="Phobius"/>
    </source>
</evidence>
<dbReference type="RefSeq" id="WP_023390904.1">
    <property type="nucleotide sequence ID" value="NZ_KI535340.1"/>
</dbReference>
<keyword evidence="8" id="KW-0175">Coiled coil</keyword>
<feature type="transmembrane region" description="Helical" evidence="9">
    <location>
        <begin position="456"/>
        <end position="477"/>
    </location>
</feature>
<dbReference type="InterPro" id="IPR002490">
    <property type="entry name" value="V-ATPase_116kDa_su"/>
</dbReference>
<feature type="transmembrane region" description="Helical" evidence="9">
    <location>
        <begin position="489"/>
        <end position="508"/>
    </location>
</feature>
<dbReference type="GO" id="GO:0016471">
    <property type="term" value="C:vacuolar proton-transporting V-type ATPase complex"/>
    <property type="evidence" value="ECO:0007669"/>
    <property type="project" value="TreeGrafter"/>
</dbReference>
<dbReference type="PANTHER" id="PTHR11629">
    <property type="entry name" value="VACUOLAR PROTON ATPASES"/>
    <property type="match status" value="1"/>
</dbReference>
<comment type="similarity">
    <text evidence="2">Belongs to the V-ATPase 116 kDa subunit family.</text>
</comment>